<dbReference type="EMBL" id="ATLK01000001">
    <property type="protein sequence ID" value="KFF31591.1"/>
    <property type="molecule type" value="Genomic_DNA"/>
</dbReference>
<dbReference type="GO" id="GO:0003677">
    <property type="term" value="F:DNA binding"/>
    <property type="evidence" value="ECO:0007669"/>
    <property type="project" value="UniProtKB-UniRule"/>
</dbReference>
<evidence type="ECO:0000313" key="6">
    <source>
        <dbReference type="Proteomes" id="UP000028730"/>
    </source>
</evidence>
<dbReference type="SUPFAM" id="SSF46689">
    <property type="entry name" value="Homeodomain-like"/>
    <property type="match status" value="1"/>
</dbReference>
<dbReference type="InterPro" id="IPR001647">
    <property type="entry name" value="HTH_TetR"/>
</dbReference>
<dbReference type="PANTHER" id="PTHR43479:SF11">
    <property type="entry name" value="ACREF_ENVCD OPERON REPRESSOR-RELATED"/>
    <property type="match status" value="1"/>
</dbReference>
<dbReference type="eggNOG" id="COG1309">
    <property type="taxonomic scope" value="Bacteria"/>
</dbReference>
<keyword evidence="6" id="KW-1185">Reference proteome</keyword>
<evidence type="ECO:0000313" key="5">
    <source>
        <dbReference type="EMBL" id="KFF31591.1"/>
    </source>
</evidence>
<feature type="compositionally biased region" description="Basic and acidic residues" evidence="3">
    <location>
        <begin position="232"/>
        <end position="242"/>
    </location>
</feature>
<proteinExistence type="predicted"/>
<reference evidence="5 6" key="1">
    <citation type="journal article" date="2014" name="Appl. Environ. Microbiol.">
        <title>Genomic encyclopedia of type strains of the genus Bifidobacterium.</title>
        <authorList>
            <person name="Milani C."/>
            <person name="Lugli G.A."/>
            <person name="Duranti S."/>
            <person name="Turroni F."/>
            <person name="Bottacini F."/>
            <person name="Mangifesta M."/>
            <person name="Sanchez B."/>
            <person name="Viappiani A."/>
            <person name="Mancabelli L."/>
            <person name="Taminiau B."/>
            <person name="Delcenserie V."/>
            <person name="Barrangou R."/>
            <person name="Margolles A."/>
            <person name="van Sinderen D."/>
            <person name="Ventura M."/>
        </authorList>
    </citation>
    <scope>NUCLEOTIDE SEQUENCE [LARGE SCALE GENOMIC DNA]</scope>
    <source>
        <strain evidence="5 6">DSM 19703</strain>
    </source>
</reference>
<feature type="DNA-binding region" description="H-T-H motif" evidence="2">
    <location>
        <begin position="32"/>
        <end position="51"/>
    </location>
</feature>
<dbReference type="PANTHER" id="PTHR43479">
    <property type="entry name" value="ACREF/ENVCD OPERON REPRESSOR-RELATED"/>
    <property type="match status" value="1"/>
</dbReference>
<name>A0A080N3K4_9BIFI</name>
<protein>
    <submittedName>
        <fullName evidence="5">Transcriptional regulator, TetR family</fullName>
    </submittedName>
</protein>
<dbReference type="STRING" id="1341695.BBOMB_0975"/>
<dbReference type="PROSITE" id="PS50977">
    <property type="entry name" value="HTH_TETR_2"/>
    <property type="match status" value="1"/>
</dbReference>
<dbReference type="AlphaFoldDB" id="A0A080N3K4"/>
<gene>
    <name evidence="5" type="ORF">BBOMB_0975</name>
</gene>
<dbReference type="InterPro" id="IPR009057">
    <property type="entry name" value="Homeodomain-like_sf"/>
</dbReference>
<dbReference type="Proteomes" id="UP000028730">
    <property type="component" value="Unassembled WGS sequence"/>
</dbReference>
<evidence type="ECO:0000256" key="2">
    <source>
        <dbReference type="PROSITE-ProRule" id="PRU00335"/>
    </source>
</evidence>
<dbReference type="Pfam" id="PF00440">
    <property type="entry name" value="TetR_N"/>
    <property type="match status" value="1"/>
</dbReference>
<dbReference type="InterPro" id="IPR050624">
    <property type="entry name" value="HTH-type_Tx_Regulator"/>
</dbReference>
<evidence type="ECO:0000259" key="4">
    <source>
        <dbReference type="PROSITE" id="PS50977"/>
    </source>
</evidence>
<evidence type="ECO:0000256" key="1">
    <source>
        <dbReference type="ARBA" id="ARBA00023125"/>
    </source>
</evidence>
<keyword evidence="1 2" id="KW-0238">DNA-binding</keyword>
<comment type="caution">
    <text evidence="5">The sequence shown here is derived from an EMBL/GenBank/DDBJ whole genome shotgun (WGS) entry which is preliminary data.</text>
</comment>
<feature type="region of interest" description="Disordered" evidence="3">
    <location>
        <begin position="232"/>
        <end position="260"/>
    </location>
</feature>
<dbReference type="Gene3D" id="1.10.357.10">
    <property type="entry name" value="Tetracycline Repressor, domain 2"/>
    <property type="match status" value="1"/>
</dbReference>
<accession>A0A080N3K4</accession>
<feature type="domain" description="HTH tetR-type" evidence="4">
    <location>
        <begin position="8"/>
        <end position="69"/>
    </location>
</feature>
<dbReference type="OrthoDB" id="7505659at2"/>
<organism evidence="5 6">
    <name type="scientific">Bifidobacterium bombi DSM 19703</name>
    <dbReference type="NCBI Taxonomy" id="1341695"/>
    <lineage>
        <taxon>Bacteria</taxon>
        <taxon>Bacillati</taxon>
        <taxon>Actinomycetota</taxon>
        <taxon>Actinomycetes</taxon>
        <taxon>Bifidobacteriales</taxon>
        <taxon>Bifidobacteriaceae</taxon>
        <taxon>Bifidobacterium</taxon>
    </lineage>
</organism>
<evidence type="ECO:0000256" key="3">
    <source>
        <dbReference type="SAM" id="MobiDB-lite"/>
    </source>
</evidence>
<sequence>MSRNTHPEETRTRILDAAEILFAAKGYANTSVQDIVNELGNLSKGAIYHHFDSKLEILLALNSRDNTSSENRLESIRKRDNLNGLQKIQAIIRSEINDTHHFKQLKAFTPVLNDPENFYINVRNWSSKVPQEIYLPLIREGMEDGSITTDYPEEAAQLLGLMLNFWFLPPVFNGTREQTRHRFECFSVMLESIGVPVFTVKLMNDMADFISELGNTAGNADESNIKAIIKDLHKEENDDAKPSKKAKQPTGADAYGAATS</sequence>
<dbReference type="RefSeq" id="WP_052377472.1">
    <property type="nucleotide sequence ID" value="NZ_ATLK01000001.1"/>
</dbReference>